<evidence type="ECO:0000256" key="3">
    <source>
        <dbReference type="ARBA" id="ARBA00022692"/>
    </source>
</evidence>
<dbReference type="PANTHER" id="PTHR10868">
    <property type="entry name" value="SIGMA 1-TYPE OPIOID RECEPTOR-RELATED"/>
    <property type="match status" value="1"/>
</dbReference>
<dbReference type="InterPro" id="IPR006716">
    <property type="entry name" value="ERG2_sigma1_rcpt-like"/>
</dbReference>
<dbReference type="GeneID" id="104739081"/>
<keyword evidence="3 8" id="KW-0812">Transmembrane</keyword>
<evidence type="ECO:0000256" key="1">
    <source>
        <dbReference type="ARBA" id="ARBA00004586"/>
    </source>
</evidence>
<dbReference type="RefSeq" id="XP_019091360.1">
    <property type="nucleotide sequence ID" value="XM_019235815.1"/>
</dbReference>
<proteinExistence type="inferred from homology"/>
<feature type="transmembrane region" description="Helical" evidence="8">
    <location>
        <begin position="151"/>
        <end position="175"/>
    </location>
</feature>
<name>A0ABM1QX72_CAMSA</name>
<sequence>MKGKISVSPSENSMASTTTTTMTATTTSTVSSSEDSERRDSNCYFPDCRKDANCSCEICLDSLNATLDLMPLSVQKSSLTKLSFASTFKPPTVESTPTSFDPSVAVTTPASVSRPILNVMMISSPKKKKKIKKSIVSENKEEARKKERKSLLLFVLKVVFLIGLALFLELGFRWVREEGFLKPEFTEEIVRNAGERSQGVKLRLLEDELVLMGKISSCRGSDSKWQINQNGPMLISKCVLYKSAIEEVSIWGWPLQTAGLFHTGFFSSSITVLSGRVTEMGNSVTRHTRPILRGGKTNGAHRFCN</sequence>
<gene>
    <name evidence="10" type="primary">LOC104739081</name>
</gene>
<evidence type="ECO:0000256" key="5">
    <source>
        <dbReference type="ARBA" id="ARBA00022989"/>
    </source>
</evidence>
<evidence type="ECO:0000256" key="8">
    <source>
        <dbReference type="SAM" id="Phobius"/>
    </source>
</evidence>
<evidence type="ECO:0000256" key="2">
    <source>
        <dbReference type="ARBA" id="ARBA00007141"/>
    </source>
</evidence>
<keyword evidence="9" id="KW-1185">Reference proteome</keyword>
<feature type="compositionally biased region" description="Low complexity" evidence="7">
    <location>
        <begin position="13"/>
        <end position="33"/>
    </location>
</feature>
<dbReference type="Proteomes" id="UP000694864">
    <property type="component" value="Chromosome 14"/>
</dbReference>
<comment type="similarity">
    <text evidence="2">Belongs to the ERG2 family.</text>
</comment>
<keyword evidence="4" id="KW-0256">Endoplasmic reticulum</keyword>
<evidence type="ECO:0000256" key="4">
    <source>
        <dbReference type="ARBA" id="ARBA00022824"/>
    </source>
</evidence>
<keyword evidence="5 8" id="KW-1133">Transmembrane helix</keyword>
<evidence type="ECO:0000313" key="10">
    <source>
        <dbReference type="RefSeq" id="XP_019091360.1"/>
    </source>
</evidence>
<accession>A0ABM1QX72</accession>
<organism evidence="9 10">
    <name type="scientific">Camelina sativa</name>
    <name type="common">False flax</name>
    <name type="synonym">Myagrum sativum</name>
    <dbReference type="NCBI Taxonomy" id="90675"/>
    <lineage>
        <taxon>Eukaryota</taxon>
        <taxon>Viridiplantae</taxon>
        <taxon>Streptophyta</taxon>
        <taxon>Embryophyta</taxon>
        <taxon>Tracheophyta</taxon>
        <taxon>Spermatophyta</taxon>
        <taxon>Magnoliopsida</taxon>
        <taxon>eudicotyledons</taxon>
        <taxon>Gunneridae</taxon>
        <taxon>Pentapetalae</taxon>
        <taxon>rosids</taxon>
        <taxon>malvids</taxon>
        <taxon>Brassicales</taxon>
        <taxon>Brassicaceae</taxon>
        <taxon>Camelineae</taxon>
        <taxon>Camelina</taxon>
    </lineage>
</organism>
<evidence type="ECO:0000256" key="7">
    <source>
        <dbReference type="SAM" id="MobiDB-lite"/>
    </source>
</evidence>
<keyword evidence="6 8" id="KW-0472">Membrane</keyword>
<evidence type="ECO:0000256" key="6">
    <source>
        <dbReference type="ARBA" id="ARBA00023136"/>
    </source>
</evidence>
<feature type="region of interest" description="Disordered" evidence="7">
    <location>
        <begin position="1"/>
        <end position="40"/>
    </location>
</feature>
<protein>
    <submittedName>
        <fullName evidence="10">Uncharacterized protein LOC104739081 isoform X2</fullName>
    </submittedName>
</protein>
<reference evidence="10" key="2">
    <citation type="submission" date="2025-08" db="UniProtKB">
        <authorList>
            <consortium name="RefSeq"/>
        </authorList>
    </citation>
    <scope>IDENTIFICATION</scope>
    <source>
        <tissue evidence="10">Leaf</tissue>
    </source>
</reference>
<evidence type="ECO:0000313" key="9">
    <source>
        <dbReference type="Proteomes" id="UP000694864"/>
    </source>
</evidence>
<comment type="subcellular location">
    <subcellularLocation>
        <location evidence="1">Endoplasmic reticulum membrane</location>
    </subcellularLocation>
</comment>
<dbReference type="PANTHER" id="PTHR10868:SF1">
    <property type="entry name" value="SIGMA NON-OPIOID INTRACELLULAR RECEPTOR 1"/>
    <property type="match status" value="1"/>
</dbReference>
<reference evidence="9" key="1">
    <citation type="journal article" date="2014" name="Nat. Commun.">
        <title>The emerging biofuel crop Camelina sativa retains a highly undifferentiated hexaploid genome structure.</title>
        <authorList>
            <person name="Kagale S."/>
            <person name="Koh C."/>
            <person name="Nixon J."/>
            <person name="Bollina V."/>
            <person name="Clarke W.E."/>
            <person name="Tuteja R."/>
            <person name="Spillane C."/>
            <person name="Robinson S.J."/>
            <person name="Links M.G."/>
            <person name="Clarke C."/>
            <person name="Higgins E.E."/>
            <person name="Huebert T."/>
            <person name="Sharpe A.G."/>
            <person name="Parkin I.A."/>
        </authorList>
    </citation>
    <scope>NUCLEOTIDE SEQUENCE [LARGE SCALE GENOMIC DNA]</scope>
    <source>
        <strain evidence="9">cv. DH55</strain>
    </source>
</reference>